<proteinExistence type="predicted"/>
<evidence type="ECO:0000256" key="1">
    <source>
        <dbReference type="SAM" id="MobiDB-lite"/>
    </source>
</evidence>
<feature type="chain" id="PRO_5044023567" description="Secreted protein" evidence="2">
    <location>
        <begin position="17"/>
        <end position="113"/>
    </location>
</feature>
<gene>
    <name evidence="3" type="ORF">LOD99_793</name>
</gene>
<sequence length="113" mass="12496">MILPLWWCAACSAAHSERALIQACIYTAGSFAPFLDTIWNSRFSSALNQKKANPKQPVAPNMRPALPRLPDLPQNTALKEIARSDLTTTPRKSSVAGPNERNRRRLHGSLGIF</sequence>
<evidence type="ECO:0000313" key="4">
    <source>
        <dbReference type="Proteomes" id="UP001165289"/>
    </source>
</evidence>
<organism evidence="3 4">
    <name type="scientific">Oopsacas minuta</name>
    <dbReference type="NCBI Taxonomy" id="111878"/>
    <lineage>
        <taxon>Eukaryota</taxon>
        <taxon>Metazoa</taxon>
        <taxon>Porifera</taxon>
        <taxon>Hexactinellida</taxon>
        <taxon>Hexasterophora</taxon>
        <taxon>Lyssacinosida</taxon>
        <taxon>Leucopsacidae</taxon>
        <taxon>Oopsacas</taxon>
    </lineage>
</organism>
<keyword evidence="4" id="KW-1185">Reference proteome</keyword>
<dbReference type="AlphaFoldDB" id="A0AAV7JZP2"/>
<evidence type="ECO:0000313" key="3">
    <source>
        <dbReference type="EMBL" id="KAI6654397.1"/>
    </source>
</evidence>
<dbReference type="Proteomes" id="UP001165289">
    <property type="component" value="Unassembled WGS sequence"/>
</dbReference>
<feature type="signal peptide" evidence="2">
    <location>
        <begin position="1"/>
        <end position="16"/>
    </location>
</feature>
<evidence type="ECO:0008006" key="5">
    <source>
        <dbReference type="Google" id="ProtNLM"/>
    </source>
</evidence>
<feature type="region of interest" description="Disordered" evidence="1">
    <location>
        <begin position="50"/>
        <end position="113"/>
    </location>
</feature>
<accession>A0AAV7JZP2</accession>
<keyword evidence="2" id="KW-0732">Signal</keyword>
<dbReference type="EMBL" id="JAKMXF010000222">
    <property type="protein sequence ID" value="KAI6654397.1"/>
    <property type="molecule type" value="Genomic_DNA"/>
</dbReference>
<reference evidence="3 4" key="1">
    <citation type="journal article" date="2023" name="BMC Biol.">
        <title>The compact genome of the sponge Oopsacas minuta (Hexactinellida) is lacking key metazoan core genes.</title>
        <authorList>
            <person name="Santini S."/>
            <person name="Schenkelaars Q."/>
            <person name="Jourda C."/>
            <person name="Duchesne M."/>
            <person name="Belahbib H."/>
            <person name="Rocher C."/>
            <person name="Selva M."/>
            <person name="Riesgo A."/>
            <person name="Vervoort M."/>
            <person name="Leys S.P."/>
            <person name="Kodjabachian L."/>
            <person name="Le Bivic A."/>
            <person name="Borchiellini C."/>
            <person name="Claverie J.M."/>
            <person name="Renard E."/>
        </authorList>
    </citation>
    <scope>NUCLEOTIDE SEQUENCE [LARGE SCALE GENOMIC DNA]</scope>
    <source>
        <strain evidence="3">SPO-2</strain>
    </source>
</reference>
<comment type="caution">
    <text evidence="3">The sequence shown here is derived from an EMBL/GenBank/DDBJ whole genome shotgun (WGS) entry which is preliminary data.</text>
</comment>
<evidence type="ECO:0000256" key="2">
    <source>
        <dbReference type="SAM" id="SignalP"/>
    </source>
</evidence>
<name>A0AAV7JZP2_9METZ</name>
<protein>
    <recommendedName>
        <fullName evidence="5">Secreted protein</fullName>
    </recommendedName>
</protein>